<accession>A0ACC2LQL5</accession>
<keyword evidence="2" id="KW-1185">Reference proteome</keyword>
<protein>
    <submittedName>
        <fullName evidence="1">Uncharacterized protein</fullName>
    </submittedName>
</protein>
<reference evidence="1 2" key="1">
    <citation type="journal article" date="2022" name="Hortic Res">
        <title>A haplotype resolved chromosomal level avocado genome allows analysis of novel avocado genes.</title>
        <authorList>
            <person name="Nath O."/>
            <person name="Fletcher S.J."/>
            <person name="Hayward A."/>
            <person name="Shaw L.M."/>
            <person name="Masouleh A.K."/>
            <person name="Furtado A."/>
            <person name="Henry R.J."/>
            <person name="Mitter N."/>
        </authorList>
    </citation>
    <scope>NUCLEOTIDE SEQUENCE [LARGE SCALE GENOMIC DNA]</scope>
    <source>
        <strain evidence="2">cv. Hass</strain>
    </source>
</reference>
<gene>
    <name evidence="1" type="ORF">MRB53_009606</name>
</gene>
<evidence type="ECO:0000313" key="1">
    <source>
        <dbReference type="EMBL" id="KAJ8635339.1"/>
    </source>
</evidence>
<dbReference type="EMBL" id="CM056811">
    <property type="protein sequence ID" value="KAJ8635339.1"/>
    <property type="molecule type" value="Genomic_DNA"/>
</dbReference>
<name>A0ACC2LQL5_PERAE</name>
<organism evidence="1 2">
    <name type="scientific">Persea americana</name>
    <name type="common">Avocado</name>
    <dbReference type="NCBI Taxonomy" id="3435"/>
    <lineage>
        <taxon>Eukaryota</taxon>
        <taxon>Viridiplantae</taxon>
        <taxon>Streptophyta</taxon>
        <taxon>Embryophyta</taxon>
        <taxon>Tracheophyta</taxon>
        <taxon>Spermatophyta</taxon>
        <taxon>Magnoliopsida</taxon>
        <taxon>Magnoliidae</taxon>
        <taxon>Laurales</taxon>
        <taxon>Lauraceae</taxon>
        <taxon>Persea</taxon>
    </lineage>
</organism>
<proteinExistence type="predicted"/>
<evidence type="ECO:0000313" key="2">
    <source>
        <dbReference type="Proteomes" id="UP001234297"/>
    </source>
</evidence>
<sequence>MLRPSPKKKKPRPPNKERDCSGSHISELRSSCSVPEILEAMIHRKMEECAIAEGSGGGADFAALFQIRGSPEKAACTPSSLLEPKKTIHVRTKFAAVEILGKGQM</sequence>
<dbReference type="Proteomes" id="UP001234297">
    <property type="component" value="Chromosome 3"/>
</dbReference>
<comment type="caution">
    <text evidence="1">The sequence shown here is derived from an EMBL/GenBank/DDBJ whole genome shotgun (WGS) entry which is preliminary data.</text>
</comment>